<dbReference type="EMBL" id="HBUE01073756">
    <property type="protein sequence ID" value="CAG6473886.1"/>
    <property type="molecule type" value="Transcribed_RNA"/>
</dbReference>
<proteinExistence type="predicted"/>
<sequence>MYITIRLNEKERKKKKKNQHGVFRPLSLFLLLTSFSPSLSHSLCKQHDISPRGTRSHLKTNNQLKHATYYSSSSIRLTVDHFLRTHLYYCSVDKLVLRSL</sequence>
<organism evidence="1">
    <name type="scientific">Culex pipiens</name>
    <name type="common">House mosquito</name>
    <dbReference type="NCBI Taxonomy" id="7175"/>
    <lineage>
        <taxon>Eukaryota</taxon>
        <taxon>Metazoa</taxon>
        <taxon>Ecdysozoa</taxon>
        <taxon>Arthropoda</taxon>
        <taxon>Hexapoda</taxon>
        <taxon>Insecta</taxon>
        <taxon>Pterygota</taxon>
        <taxon>Neoptera</taxon>
        <taxon>Endopterygota</taxon>
        <taxon>Diptera</taxon>
        <taxon>Nematocera</taxon>
        <taxon>Culicoidea</taxon>
        <taxon>Culicidae</taxon>
        <taxon>Culicinae</taxon>
        <taxon>Culicini</taxon>
        <taxon>Culex</taxon>
        <taxon>Culex</taxon>
    </lineage>
</organism>
<protein>
    <submittedName>
        <fullName evidence="1">(northern house mosquito) hypothetical protein</fullName>
    </submittedName>
</protein>
<dbReference type="AlphaFoldDB" id="A0A8D8BLK7"/>
<accession>A0A8D8BLK7</accession>
<evidence type="ECO:0000313" key="1">
    <source>
        <dbReference type="EMBL" id="CAG6473886.1"/>
    </source>
</evidence>
<reference evidence="1" key="1">
    <citation type="submission" date="2021-05" db="EMBL/GenBank/DDBJ databases">
        <authorList>
            <person name="Alioto T."/>
            <person name="Alioto T."/>
            <person name="Gomez Garrido J."/>
        </authorList>
    </citation>
    <scope>NUCLEOTIDE SEQUENCE</scope>
</reference>
<name>A0A8D8BLK7_CULPI</name>